<feature type="binding site" evidence="1">
    <location>
        <begin position="168"/>
        <end position="169"/>
    </location>
    <ligand>
        <name>ATP</name>
        <dbReference type="ChEBI" id="CHEBI:30616"/>
    </ligand>
</feature>
<accession>A0A099D2W5</accession>
<evidence type="ECO:0000256" key="1">
    <source>
        <dbReference type="HAMAP-Rule" id="MF_00336"/>
    </source>
</evidence>
<feature type="binding site" evidence="1">
    <location>
        <position position="47"/>
    </location>
    <ligand>
        <name>Mg(2+)</name>
        <dbReference type="ChEBI" id="CHEBI:18420"/>
    </ligand>
</feature>
<dbReference type="GO" id="GO:0009102">
    <property type="term" value="P:biotin biosynthetic process"/>
    <property type="evidence" value="ECO:0007669"/>
    <property type="project" value="UniProtKB-UniRule"/>
</dbReference>
<organism evidence="2 5">
    <name type="scientific">Actinopolyspora erythraea</name>
    <dbReference type="NCBI Taxonomy" id="414996"/>
    <lineage>
        <taxon>Bacteria</taxon>
        <taxon>Bacillati</taxon>
        <taxon>Actinomycetota</taxon>
        <taxon>Actinomycetes</taxon>
        <taxon>Actinopolysporales</taxon>
        <taxon>Actinopolysporaceae</taxon>
        <taxon>Actinopolyspora</taxon>
    </lineage>
</organism>
<dbReference type="CDD" id="cd03109">
    <property type="entry name" value="DTBS"/>
    <property type="match status" value="1"/>
</dbReference>
<feature type="binding site" evidence="1">
    <location>
        <position position="107"/>
    </location>
    <ligand>
        <name>Mg(2+)</name>
        <dbReference type="ChEBI" id="CHEBI:18420"/>
    </ligand>
</feature>
<feature type="binding site" evidence="1">
    <location>
        <position position="47"/>
    </location>
    <ligand>
        <name>ATP</name>
        <dbReference type="ChEBI" id="CHEBI:30616"/>
    </ligand>
</feature>
<dbReference type="HAMAP" id="MF_00336">
    <property type="entry name" value="BioD"/>
    <property type="match status" value="1"/>
</dbReference>
<name>A0A099D2W5_9ACTN</name>
<dbReference type="Pfam" id="PF13500">
    <property type="entry name" value="AAA_26"/>
    <property type="match status" value="1"/>
</dbReference>
<keyword evidence="1" id="KW-0460">Magnesium</keyword>
<dbReference type="EC" id="6.3.3.3" evidence="1"/>
<sequence>MPGDTLFVTGTGTDVGKTVVTAALAATARGSVAVLKPAQTGAWEDGDLVEVERMTGGGITTLELARHRDPLAPAVAARREATAPVTPERIVSAAEELAAAHDLVLVEGAGGLLVPYDDSGGTLPDAAAPLGAPVLVVCPAGLGALNTAALTVRELRHRNLDCPGLVIGNWPAAPDLAARCNVVDLPSVTGVPLLGALPEGAGRLRGGEFRAVAGAGLAPALGGEWDAATLGVLS</sequence>
<dbReference type="SUPFAM" id="SSF52540">
    <property type="entry name" value="P-loop containing nucleoside triphosphate hydrolases"/>
    <property type="match status" value="1"/>
</dbReference>
<keyword evidence="1" id="KW-0436">Ligase</keyword>
<dbReference type="RefSeq" id="WP_043577945.1">
    <property type="nucleotide sequence ID" value="NZ_CP022752.1"/>
</dbReference>
<keyword evidence="1" id="KW-0067">ATP-binding</keyword>
<keyword evidence="1" id="KW-0547">Nucleotide-binding</keyword>
<dbReference type="EMBL" id="JPMV01000041">
    <property type="protein sequence ID" value="KGI79665.1"/>
    <property type="molecule type" value="Genomic_DNA"/>
</dbReference>
<dbReference type="PANTHER" id="PTHR43210:SF5">
    <property type="entry name" value="DETHIOBIOTIN SYNTHETASE"/>
    <property type="match status" value="1"/>
</dbReference>
<dbReference type="InterPro" id="IPR004472">
    <property type="entry name" value="DTB_synth_BioD"/>
</dbReference>
<comment type="subcellular location">
    <subcellularLocation>
        <location evidence="1">Cytoplasm</location>
    </subcellularLocation>
</comment>
<dbReference type="GO" id="GO:0005524">
    <property type="term" value="F:ATP binding"/>
    <property type="evidence" value="ECO:0007669"/>
    <property type="project" value="UniProtKB-UniRule"/>
</dbReference>
<reference evidence="3 4" key="1">
    <citation type="journal article" date="2014" name="PLoS ONE">
        <title>Identification and Characterization of a New Erythromycin Biosynthetic Gene Cluster in Actinopolyspora erythraea YIM90600, a Novel Erythronolide-Producing Halophilic Actinomycete Isolated from Salt Field.</title>
        <authorList>
            <person name="Chen D."/>
            <person name="Feng J."/>
            <person name="Huang L."/>
            <person name="Zhang Q."/>
            <person name="Wu J."/>
            <person name="Zhu X."/>
            <person name="Duan Y."/>
            <person name="Xu Z."/>
        </authorList>
    </citation>
    <scope>NUCLEOTIDE SEQUENCE [LARGE SCALE GENOMIC DNA]</scope>
    <source>
        <strain evidence="3 4">YIM90600</strain>
    </source>
</reference>
<feature type="active site" evidence="1">
    <location>
        <position position="36"/>
    </location>
</feature>
<dbReference type="OrthoDB" id="9802610at2"/>
<comment type="catalytic activity">
    <reaction evidence="1">
        <text>(7R,8S)-7,8-diammoniononanoate + CO2 + ATP = (4R,5S)-dethiobiotin + ADP + phosphate + 3 H(+)</text>
        <dbReference type="Rhea" id="RHEA:15805"/>
        <dbReference type="ChEBI" id="CHEBI:15378"/>
        <dbReference type="ChEBI" id="CHEBI:16526"/>
        <dbReference type="ChEBI" id="CHEBI:30616"/>
        <dbReference type="ChEBI" id="CHEBI:43474"/>
        <dbReference type="ChEBI" id="CHEBI:149469"/>
        <dbReference type="ChEBI" id="CHEBI:149473"/>
        <dbReference type="ChEBI" id="CHEBI:456216"/>
        <dbReference type="EC" id="6.3.3.3"/>
    </reaction>
</comment>
<dbReference type="Gene3D" id="3.40.50.300">
    <property type="entry name" value="P-loop containing nucleotide triphosphate hydrolases"/>
    <property type="match status" value="1"/>
</dbReference>
<dbReference type="UniPathway" id="UPA00078">
    <property type="reaction ID" value="UER00161"/>
</dbReference>
<comment type="caution">
    <text evidence="1">Lacks conserved residue(s) required for the propagation of feature annotation.</text>
</comment>
<dbReference type="GO" id="GO:0005829">
    <property type="term" value="C:cytosol"/>
    <property type="evidence" value="ECO:0007669"/>
    <property type="project" value="TreeGrafter"/>
</dbReference>
<evidence type="ECO:0000313" key="2">
    <source>
        <dbReference type="EMBL" id="ASU79816.1"/>
    </source>
</evidence>
<dbReference type="HOGENOM" id="CLU_072551_1_0_11"/>
<evidence type="ECO:0000313" key="5">
    <source>
        <dbReference type="Proteomes" id="UP000215043"/>
    </source>
</evidence>
<feature type="binding site" evidence="1">
    <location>
        <begin position="14"/>
        <end position="19"/>
    </location>
    <ligand>
        <name>ATP</name>
        <dbReference type="ChEBI" id="CHEBI:30616"/>
    </ligand>
</feature>
<keyword evidence="4" id="KW-1185">Reference proteome</keyword>
<keyword evidence="1" id="KW-0479">Metal-binding</keyword>
<comment type="function">
    <text evidence="1">Catalyzes a mechanistically unusual reaction, the ATP-dependent insertion of CO2 between the N7 and N8 nitrogen atoms of 7,8-diaminopelargonic acid (DAPA, also called 7,8-diammoniononanoate) to form a ureido ring.</text>
</comment>
<dbReference type="AlphaFoldDB" id="A0A099D2W5"/>
<comment type="cofactor">
    <cofactor evidence="1">
        <name>Mg(2+)</name>
        <dbReference type="ChEBI" id="CHEBI:18420"/>
    </cofactor>
</comment>
<gene>
    <name evidence="1" type="primary">bioD</name>
    <name evidence="2" type="ORF">CDG81_17855</name>
    <name evidence="3" type="ORF">IL38_22220</name>
</gene>
<keyword evidence="1" id="KW-0093">Biotin biosynthesis</keyword>
<comment type="similarity">
    <text evidence="1">Belongs to the dethiobiotin synthetase family.</text>
</comment>
<dbReference type="EMBL" id="CP022752">
    <property type="protein sequence ID" value="ASU79816.1"/>
    <property type="molecule type" value="Genomic_DNA"/>
</dbReference>
<evidence type="ECO:0000313" key="4">
    <source>
        <dbReference type="Proteomes" id="UP000029737"/>
    </source>
</evidence>
<proteinExistence type="inferred from homology"/>
<dbReference type="Proteomes" id="UP000029737">
    <property type="component" value="Unassembled WGS sequence"/>
</dbReference>
<dbReference type="GO" id="GO:0000287">
    <property type="term" value="F:magnesium ion binding"/>
    <property type="evidence" value="ECO:0007669"/>
    <property type="project" value="UniProtKB-UniRule"/>
</dbReference>
<comment type="pathway">
    <text evidence="1">Cofactor biosynthesis; biotin biosynthesis; biotin from 7,8-diaminononanoate: step 1/2.</text>
</comment>
<dbReference type="PIRSF" id="PIRSF006755">
    <property type="entry name" value="DTB_synth"/>
    <property type="match status" value="1"/>
</dbReference>
<comment type="subunit">
    <text evidence="1">Homodimer.</text>
</comment>
<feature type="binding site" evidence="1">
    <location>
        <position position="18"/>
    </location>
    <ligand>
        <name>Mg(2+)</name>
        <dbReference type="ChEBI" id="CHEBI:18420"/>
    </ligand>
</feature>
<dbReference type="Proteomes" id="UP000215043">
    <property type="component" value="Chromosome"/>
</dbReference>
<feature type="binding site" evidence="1">
    <location>
        <position position="40"/>
    </location>
    <ligand>
        <name>substrate</name>
    </ligand>
</feature>
<feature type="binding site" evidence="1">
    <location>
        <position position="199"/>
    </location>
    <ligand>
        <name>ATP</name>
        <dbReference type="ChEBI" id="CHEBI:30616"/>
    </ligand>
</feature>
<dbReference type="NCBIfam" id="TIGR00347">
    <property type="entry name" value="bioD"/>
    <property type="match status" value="1"/>
</dbReference>
<dbReference type="GO" id="GO:0004141">
    <property type="term" value="F:dethiobiotin synthase activity"/>
    <property type="evidence" value="ECO:0007669"/>
    <property type="project" value="UniProtKB-UniRule"/>
</dbReference>
<dbReference type="KEGG" id="aey:CDG81_17855"/>
<evidence type="ECO:0000313" key="3">
    <source>
        <dbReference type="EMBL" id="KGI79665.1"/>
    </source>
</evidence>
<keyword evidence="1" id="KW-0963">Cytoplasm</keyword>
<dbReference type="eggNOG" id="COG0132">
    <property type="taxonomic scope" value="Bacteria"/>
</dbReference>
<protein>
    <recommendedName>
        <fullName evidence="1">ATP-dependent dethiobiotin synthetase BioD</fullName>
        <ecNumber evidence="1">6.3.3.3</ecNumber>
    </recommendedName>
    <alternativeName>
        <fullName evidence="1">DTB synthetase</fullName>
        <shortName evidence="1">DTBS</shortName>
    </alternativeName>
    <alternativeName>
        <fullName evidence="1">Dethiobiotin synthase</fullName>
    </alternativeName>
</protein>
<reference evidence="2 5" key="2">
    <citation type="submission" date="2017-08" db="EMBL/GenBank/DDBJ databases">
        <title>The complete genome sequence of moderately halophilic actinomycete Actinopolyspora erythraea YIM 90600, the producer of novel erythromycin, novel actinopolysporins A-C and tubercidin.</title>
        <authorList>
            <person name="Yin M."/>
            <person name="Tang S."/>
        </authorList>
    </citation>
    <scope>NUCLEOTIDE SEQUENCE [LARGE SCALE GENOMIC DNA]</scope>
    <source>
        <strain evidence="2 5">YIM 90600</strain>
    </source>
</reference>
<dbReference type="PANTHER" id="PTHR43210">
    <property type="entry name" value="DETHIOBIOTIN SYNTHETASE"/>
    <property type="match status" value="1"/>
</dbReference>
<feature type="binding site" evidence="1">
    <location>
        <begin position="107"/>
        <end position="110"/>
    </location>
    <ligand>
        <name>ATP</name>
        <dbReference type="ChEBI" id="CHEBI:30616"/>
    </ligand>
</feature>
<dbReference type="InterPro" id="IPR027417">
    <property type="entry name" value="P-loop_NTPase"/>
</dbReference>